<dbReference type="Pfam" id="PF00400">
    <property type="entry name" value="WD40"/>
    <property type="match status" value="4"/>
</dbReference>
<proteinExistence type="inferred from homology"/>
<dbReference type="GO" id="GO:0005634">
    <property type="term" value="C:nucleus"/>
    <property type="evidence" value="ECO:0007669"/>
    <property type="project" value="TreeGrafter"/>
</dbReference>
<dbReference type="Pfam" id="PF08324">
    <property type="entry name" value="PUL"/>
    <property type="match status" value="1"/>
</dbReference>
<keyword evidence="4 6" id="KW-0853">WD repeat</keyword>
<keyword evidence="5" id="KW-0677">Repeat</keyword>
<dbReference type="GO" id="GO:0043161">
    <property type="term" value="P:proteasome-mediated ubiquitin-dependent protein catabolic process"/>
    <property type="evidence" value="ECO:0007669"/>
    <property type="project" value="TreeGrafter"/>
</dbReference>
<feature type="repeat" description="WD" evidence="6">
    <location>
        <begin position="276"/>
        <end position="317"/>
    </location>
</feature>
<dbReference type="InterPro" id="IPR011989">
    <property type="entry name" value="ARM-like"/>
</dbReference>
<evidence type="ECO:0000259" key="7">
    <source>
        <dbReference type="PROSITE" id="PS51394"/>
    </source>
</evidence>
<dbReference type="PROSITE" id="PS51396">
    <property type="entry name" value="PUL"/>
    <property type="match status" value="1"/>
</dbReference>
<dbReference type="Proteomes" id="UP000887565">
    <property type="component" value="Unplaced"/>
</dbReference>
<keyword evidence="3" id="KW-0963">Cytoplasm</keyword>
<dbReference type="InterPro" id="IPR036322">
    <property type="entry name" value="WD40_repeat_dom_sf"/>
</dbReference>
<dbReference type="Gene3D" id="2.130.10.10">
    <property type="entry name" value="YVTN repeat-like/Quinoprotein amine dehydrogenase"/>
    <property type="match status" value="1"/>
</dbReference>
<dbReference type="AlphaFoldDB" id="A0A915HJQ8"/>
<feature type="domain" description="PUL" evidence="8">
    <location>
        <begin position="610"/>
        <end position="890"/>
    </location>
</feature>
<dbReference type="InterPro" id="IPR013535">
    <property type="entry name" value="PUL_dom"/>
</dbReference>
<dbReference type="Gene3D" id="1.25.10.10">
    <property type="entry name" value="Leucine-rich Repeat Variant"/>
    <property type="match status" value="1"/>
</dbReference>
<dbReference type="PROSITE" id="PS51394">
    <property type="entry name" value="PFU"/>
    <property type="match status" value="1"/>
</dbReference>
<evidence type="ECO:0000256" key="4">
    <source>
        <dbReference type="ARBA" id="ARBA00022574"/>
    </source>
</evidence>
<dbReference type="PROSITE" id="PS50294">
    <property type="entry name" value="WD_REPEATS_REGION"/>
    <property type="match status" value="1"/>
</dbReference>
<evidence type="ECO:0000256" key="3">
    <source>
        <dbReference type="ARBA" id="ARBA00022490"/>
    </source>
</evidence>
<dbReference type="SUPFAM" id="SSF50978">
    <property type="entry name" value="WD40 repeat-like"/>
    <property type="match status" value="1"/>
</dbReference>
<dbReference type="PANTHER" id="PTHR19849:SF0">
    <property type="entry name" value="PHOSPHOLIPASE A-2-ACTIVATING PROTEIN"/>
    <property type="match status" value="1"/>
</dbReference>
<dbReference type="Pfam" id="PF09070">
    <property type="entry name" value="PFU"/>
    <property type="match status" value="1"/>
</dbReference>
<dbReference type="InterPro" id="IPR015943">
    <property type="entry name" value="WD40/YVTN_repeat-like_dom_sf"/>
</dbReference>
<evidence type="ECO:0000256" key="2">
    <source>
        <dbReference type="ARBA" id="ARBA00008495"/>
    </source>
</evidence>
<dbReference type="PANTHER" id="PTHR19849">
    <property type="entry name" value="PHOSPHOLIPASE A-2-ACTIVATING PROTEIN"/>
    <property type="match status" value="1"/>
</dbReference>
<comment type="similarity">
    <text evidence="2">Belongs to the WD repeat PLAP family.</text>
</comment>
<dbReference type="CDD" id="cd00200">
    <property type="entry name" value="WD40"/>
    <property type="match status" value="1"/>
</dbReference>
<accession>A0A915HJQ8</accession>
<evidence type="ECO:0000256" key="6">
    <source>
        <dbReference type="PROSITE-ProRule" id="PRU00221"/>
    </source>
</evidence>
<keyword evidence="9" id="KW-1185">Reference proteome</keyword>
<name>A0A915HJQ8_ROMCU</name>
<dbReference type="InterPro" id="IPR001680">
    <property type="entry name" value="WD40_rpt"/>
</dbReference>
<evidence type="ECO:0000313" key="9">
    <source>
        <dbReference type="Proteomes" id="UP000887565"/>
    </source>
</evidence>
<sequence length="1034" mass="116958">MDLDENLEKQMFKLRCELHAHSKDPEEAFSDQAVIIENLPEITVNKTKAGKMLLNLQVNSYHQLRCTCSASLLVDLGVLWRTIKVLLNCWINEFSYENVRTIDGFSKFLSCVVFMHGEGSDDQGTVFLASLEQVIRAYDFKNGSLIYELTGHTSQVTCLSIDDSRACLVSGSVDRSVRVWRDKKCISTLIGHEHIVWAVIVINAGEYAQGELPAIISGSADKRVILWVGNKIERTFSGHTDAVRSLVELNETEFLSAANDATVRRWDKHSGDCHMIYYSENYIYSISHRAPYNFFVTGGEDQCIRIWKLNSEGCSQTIKLPAQSAWSVFVLENGDIACGSSDGMIRIFTRNTKRLANEENNLIFEQSVKAFHETVETSDKIGGVNVSDLPGPESLLEAGKRDGQTKMVRSVKDGRTLVELYSWNQEQTQWDKVGDVLGEKKDGSNATDGTYSASGKKIYQGKEYDMIFDVDVEDGKPALKLPYNLNEDPWEAAQRFIHKNFLPQDYLETVANFVTTNAPKNRSSTIAAQVTSDYVDPFTGGGRYVPGSSPGQCSTNSSAVDPLTGGGRYVPGISSAFDPSKIGGLSSLENEFYHRFGFIYFSDPKRPKGDHMPLTKYITFSAVANSMMVKLKENNEQIMDVNYKLSDKQMEEVDYLIKENDCKCSNEIIDLIRKVTKWPNDLIVPGLDAIRLAFLSPSVTNQLFDQKSIALELIDRLCRLMKDKSLSFPFRVLTTRSLTNCLNYESARKILIDYRPVLINLVSQNCLFDAKGHAQIAASAFLANMSLWLFEDEKGEKSQQSTCKNEIFASILDILVKNEQNLPILDKEAIFYLLQALVTFLWGDDSAIDLAKKKNVKNCVVRLKDLTDLESSKIIARSKNRELRISLPKNALSWLIDQQAFVLANKRPTVTDNDHLTACGKIEEAFGLPSGKWLCHVRWKTPFPSHIDDKPYQFDPITEKKLVELKAKNSSRWPFLVKKRPVRMHSCEDAGKRPLEGRRLCLLESFVKYRNFYKKDANIKVDKYEHKRAYCRKL</sequence>
<evidence type="ECO:0000256" key="1">
    <source>
        <dbReference type="ARBA" id="ARBA00004496"/>
    </source>
</evidence>
<feature type="repeat" description="WD" evidence="6">
    <location>
        <begin position="149"/>
        <end position="180"/>
    </location>
</feature>
<dbReference type="GO" id="GO:0010992">
    <property type="term" value="P:ubiquitin recycling"/>
    <property type="evidence" value="ECO:0007669"/>
    <property type="project" value="TreeGrafter"/>
</dbReference>
<dbReference type="Gene3D" id="3.10.20.870">
    <property type="entry name" value="PFU (PLAA family ubiquitin binding), C-terminal domain"/>
    <property type="match status" value="1"/>
</dbReference>
<dbReference type="WBParaSite" id="nRc.2.0.1.t01566-RA">
    <property type="protein sequence ID" value="nRc.2.0.1.t01566-RA"/>
    <property type="gene ID" value="nRc.2.0.1.g01566"/>
</dbReference>
<feature type="repeat" description="WD" evidence="6">
    <location>
        <begin position="236"/>
        <end position="276"/>
    </location>
</feature>
<dbReference type="InterPro" id="IPR038122">
    <property type="entry name" value="PFU_sf"/>
</dbReference>
<feature type="domain" description="PFU" evidence="7">
    <location>
        <begin position="422"/>
        <end position="528"/>
    </location>
</feature>
<organism evidence="9 10">
    <name type="scientific">Romanomermis culicivorax</name>
    <name type="common">Nematode worm</name>
    <dbReference type="NCBI Taxonomy" id="13658"/>
    <lineage>
        <taxon>Eukaryota</taxon>
        <taxon>Metazoa</taxon>
        <taxon>Ecdysozoa</taxon>
        <taxon>Nematoda</taxon>
        <taxon>Enoplea</taxon>
        <taxon>Dorylaimia</taxon>
        <taxon>Mermithida</taxon>
        <taxon>Mermithoidea</taxon>
        <taxon>Mermithidae</taxon>
        <taxon>Romanomermis</taxon>
    </lineage>
</organism>
<dbReference type="PROSITE" id="PS50082">
    <property type="entry name" value="WD_REPEATS_2"/>
    <property type="match status" value="3"/>
</dbReference>
<dbReference type="GO" id="GO:0005737">
    <property type="term" value="C:cytoplasm"/>
    <property type="evidence" value="ECO:0007669"/>
    <property type="project" value="UniProtKB-SubCell"/>
</dbReference>
<dbReference type="InterPro" id="IPR015155">
    <property type="entry name" value="PFU"/>
</dbReference>
<evidence type="ECO:0000259" key="8">
    <source>
        <dbReference type="PROSITE" id="PS51396"/>
    </source>
</evidence>
<dbReference type="GO" id="GO:0043130">
    <property type="term" value="F:ubiquitin binding"/>
    <property type="evidence" value="ECO:0007669"/>
    <property type="project" value="TreeGrafter"/>
</dbReference>
<comment type="subcellular location">
    <subcellularLocation>
        <location evidence="1">Cytoplasm</location>
    </subcellularLocation>
</comment>
<dbReference type="SMART" id="SM00320">
    <property type="entry name" value="WD40"/>
    <property type="match status" value="6"/>
</dbReference>
<evidence type="ECO:0000313" key="10">
    <source>
        <dbReference type="WBParaSite" id="nRc.2.0.1.t01566-RA"/>
    </source>
</evidence>
<reference evidence="10" key="1">
    <citation type="submission" date="2022-11" db="UniProtKB">
        <authorList>
            <consortium name="WormBaseParasite"/>
        </authorList>
    </citation>
    <scope>IDENTIFICATION</scope>
</reference>
<protein>
    <submittedName>
        <fullName evidence="10">Phospholipase A-2-activating protein</fullName>
    </submittedName>
</protein>
<evidence type="ECO:0000256" key="5">
    <source>
        <dbReference type="ARBA" id="ARBA00022737"/>
    </source>
</evidence>